<dbReference type="Proteomes" id="UP000006813">
    <property type="component" value="Unassembled WGS sequence"/>
</dbReference>
<accession>G5ALZ0</accession>
<gene>
    <name evidence="2" type="ORF">GW7_04171</name>
</gene>
<evidence type="ECO:0000313" key="3">
    <source>
        <dbReference type="Proteomes" id="UP000006813"/>
    </source>
</evidence>
<evidence type="ECO:0000313" key="2">
    <source>
        <dbReference type="EMBL" id="EHA98050.1"/>
    </source>
</evidence>
<name>G5ALZ0_HETGA</name>
<dbReference type="InParanoid" id="G5ALZ0"/>
<feature type="region of interest" description="Disordered" evidence="1">
    <location>
        <begin position="1"/>
        <end position="58"/>
    </location>
</feature>
<protein>
    <submittedName>
        <fullName evidence="2">Uncharacterized protein</fullName>
    </submittedName>
</protein>
<feature type="region of interest" description="Disordered" evidence="1">
    <location>
        <begin position="79"/>
        <end position="130"/>
    </location>
</feature>
<organism evidence="2 3">
    <name type="scientific">Heterocephalus glaber</name>
    <name type="common">Naked mole rat</name>
    <dbReference type="NCBI Taxonomy" id="10181"/>
    <lineage>
        <taxon>Eukaryota</taxon>
        <taxon>Metazoa</taxon>
        <taxon>Chordata</taxon>
        <taxon>Craniata</taxon>
        <taxon>Vertebrata</taxon>
        <taxon>Euteleostomi</taxon>
        <taxon>Mammalia</taxon>
        <taxon>Eutheria</taxon>
        <taxon>Euarchontoglires</taxon>
        <taxon>Glires</taxon>
        <taxon>Rodentia</taxon>
        <taxon>Hystricomorpha</taxon>
        <taxon>Bathyergidae</taxon>
        <taxon>Heterocephalus</taxon>
    </lineage>
</organism>
<sequence length="157" mass="16894">MRGAAHTPSYGTISLATGGERPLRRPESPRSPERARRQAVAATPHLPAAPSAAKRRSVHRKNGILQILLWEAQLGSDHCHGEERGRRLLKQQQPLCRSSRSSPLAAGARRARGAASGTGRRGPLRETQPRALLLPLRALATRGLGSVPRSGNFGESQ</sequence>
<evidence type="ECO:0000256" key="1">
    <source>
        <dbReference type="SAM" id="MobiDB-lite"/>
    </source>
</evidence>
<proteinExistence type="predicted"/>
<feature type="compositionally biased region" description="Low complexity" evidence="1">
    <location>
        <begin position="97"/>
        <end position="118"/>
    </location>
</feature>
<dbReference type="EMBL" id="JH165908">
    <property type="protein sequence ID" value="EHA98050.1"/>
    <property type="molecule type" value="Genomic_DNA"/>
</dbReference>
<feature type="compositionally biased region" description="Basic and acidic residues" evidence="1">
    <location>
        <begin position="21"/>
        <end position="36"/>
    </location>
</feature>
<dbReference type="AlphaFoldDB" id="G5ALZ0"/>
<reference evidence="2 3" key="1">
    <citation type="journal article" date="2011" name="Nature">
        <title>Genome sequencing reveals insights into physiology and longevity of the naked mole rat.</title>
        <authorList>
            <person name="Kim E.B."/>
            <person name="Fang X."/>
            <person name="Fushan A.A."/>
            <person name="Huang Z."/>
            <person name="Lobanov A.V."/>
            <person name="Han L."/>
            <person name="Marino S.M."/>
            <person name="Sun X."/>
            <person name="Turanov A.A."/>
            <person name="Yang P."/>
            <person name="Yim S.H."/>
            <person name="Zhao X."/>
            <person name="Kasaikina M.V."/>
            <person name="Stoletzki N."/>
            <person name="Peng C."/>
            <person name="Polak P."/>
            <person name="Xiong Z."/>
            <person name="Kiezun A."/>
            <person name="Zhu Y."/>
            <person name="Chen Y."/>
            <person name="Kryukov G.V."/>
            <person name="Zhang Q."/>
            <person name="Peshkin L."/>
            <person name="Yang L."/>
            <person name="Bronson R.T."/>
            <person name="Buffenstein R."/>
            <person name="Wang B."/>
            <person name="Han C."/>
            <person name="Li Q."/>
            <person name="Chen L."/>
            <person name="Zhao W."/>
            <person name="Sunyaev S.R."/>
            <person name="Park T.J."/>
            <person name="Zhang G."/>
            <person name="Wang J."/>
            <person name="Gladyshev V.N."/>
        </authorList>
    </citation>
    <scope>NUCLEOTIDE SEQUENCE [LARGE SCALE GENOMIC DNA]</scope>
</reference>